<organism evidence="4">
    <name type="scientific">Melampsora larici-populina (strain 98AG31 / pathotype 3-4-7)</name>
    <name type="common">Poplar leaf rust fungus</name>
    <dbReference type="NCBI Taxonomy" id="747676"/>
    <lineage>
        <taxon>Eukaryota</taxon>
        <taxon>Fungi</taxon>
        <taxon>Dikarya</taxon>
        <taxon>Basidiomycota</taxon>
        <taxon>Pucciniomycotina</taxon>
        <taxon>Pucciniomycetes</taxon>
        <taxon>Pucciniales</taxon>
        <taxon>Melampsoraceae</taxon>
        <taxon>Melampsora</taxon>
    </lineage>
</organism>
<feature type="region of interest" description="Disordered" evidence="2">
    <location>
        <begin position="48"/>
        <end position="144"/>
    </location>
</feature>
<keyword evidence="1" id="KW-0175">Coiled coil</keyword>
<proteinExistence type="predicted"/>
<sequence>MTSRMHPASKPEVFDPSAPGVGKQMMLDWLRINFPLIPVNGQLSKSKIAETVREQQPEFFPDPTSSSPPQRFDQSGTSSMNNPEEAKKDSSSSTTSMPHPSAVSSSSKTVKKDLGAHPPPSSVARLAKRSVSNETDKNSNKRSATANGTIGVFYNNRVPLRLKCNSKIKQDDVEVSDDVHKVELSGSTPQFISSHLLGPEGAQSFISPDLIPLQHMNKSSFRRIPPKSPCLKTQTNDLVDVGPQSAVIPSVTKVKFHPDLIEFSDLDLFETENTETEPVIPCLTNSGKQRSGVDIFLMEQHRNDKILGLETALSELKTKIEMTAKSDIDTKKAHQQGTSRHHLFAIISKLTPPADDLLQGLKADVAHLKKKSRTIDQLNDKAASMEQELIHLKEKLDEALSELQKQEEIITKMMSLSDSEDTASE</sequence>
<feature type="compositionally biased region" description="Polar residues" evidence="2">
    <location>
        <begin position="63"/>
        <end position="82"/>
    </location>
</feature>
<dbReference type="InParanoid" id="F4S8T3"/>
<dbReference type="VEuPathDB" id="FungiDB:MELLADRAFT_95012"/>
<dbReference type="RefSeq" id="XP_007417772.1">
    <property type="nucleotide sequence ID" value="XM_007417710.1"/>
</dbReference>
<dbReference type="HOGENOM" id="CLU_049472_0_0_1"/>
<feature type="compositionally biased region" description="Low complexity" evidence="2">
    <location>
        <begin position="91"/>
        <end position="108"/>
    </location>
</feature>
<keyword evidence="4" id="KW-1185">Reference proteome</keyword>
<evidence type="ECO:0000313" key="4">
    <source>
        <dbReference type="Proteomes" id="UP000001072"/>
    </source>
</evidence>
<protein>
    <submittedName>
        <fullName evidence="3">Uncharacterized protein</fullName>
    </submittedName>
</protein>
<gene>
    <name evidence="3" type="ORF">MELLADRAFT_95012</name>
</gene>
<dbReference type="EMBL" id="GL883166">
    <property type="protein sequence ID" value="EGF98969.1"/>
    <property type="molecule type" value="Genomic_DNA"/>
</dbReference>
<evidence type="ECO:0000256" key="1">
    <source>
        <dbReference type="SAM" id="Coils"/>
    </source>
</evidence>
<accession>F4S8T3</accession>
<dbReference type="KEGG" id="mlr:MELLADRAFT_95012"/>
<feature type="coiled-coil region" evidence="1">
    <location>
        <begin position="368"/>
        <end position="413"/>
    </location>
</feature>
<dbReference type="GeneID" id="18937094"/>
<name>F4S8T3_MELLP</name>
<dbReference type="AlphaFoldDB" id="F4S8T3"/>
<reference evidence="4" key="1">
    <citation type="journal article" date="2011" name="Proc. Natl. Acad. Sci. U.S.A.">
        <title>Obligate biotrophy features unraveled by the genomic analysis of rust fungi.</title>
        <authorList>
            <person name="Duplessis S."/>
            <person name="Cuomo C.A."/>
            <person name="Lin Y.-C."/>
            <person name="Aerts A."/>
            <person name="Tisserant E."/>
            <person name="Veneault-Fourrey C."/>
            <person name="Joly D.L."/>
            <person name="Hacquard S."/>
            <person name="Amselem J."/>
            <person name="Cantarel B.L."/>
            <person name="Chiu R."/>
            <person name="Coutinho P.M."/>
            <person name="Feau N."/>
            <person name="Field M."/>
            <person name="Frey P."/>
            <person name="Gelhaye E."/>
            <person name="Goldberg J."/>
            <person name="Grabherr M.G."/>
            <person name="Kodira C.D."/>
            <person name="Kohler A."/>
            <person name="Kuees U."/>
            <person name="Lindquist E.A."/>
            <person name="Lucas S.M."/>
            <person name="Mago R."/>
            <person name="Mauceli E."/>
            <person name="Morin E."/>
            <person name="Murat C."/>
            <person name="Pangilinan J.L."/>
            <person name="Park R."/>
            <person name="Pearson M."/>
            <person name="Quesneville H."/>
            <person name="Rouhier N."/>
            <person name="Sakthikumar S."/>
            <person name="Salamov A.A."/>
            <person name="Schmutz J."/>
            <person name="Selles B."/>
            <person name="Shapiro H."/>
            <person name="Tanguay P."/>
            <person name="Tuskan G.A."/>
            <person name="Henrissat B."/>
            <person name="Van de Peer Y."/>
            <person name="Rouze P."/>
            <person name="Ellis J.G."/>
            <person name="Dodds P.N."/>
            <person name="Schein J.E."/>
            <person name="Zhong S."/>
            <person name="Hamelin R.C."/>
            <person name="Grigoriev I.V."/>
            <person name="Szabo L.J."/>
            <person name="Martin F."/>
        </authorList>
    </citation>
    <scope>NUCLEOTIDE SEQUENCE [LARGE SCALE GENOMIC DNA]</scope>
    <source>
        <strain evidence="4">98AG31 / pathotype 3-4-7</strain>
    </source>
</reference>
<evidence type="ECO:0000256" key="2">
    <source>
        <dbReference type="SAM" id="MobiDB-lite"/>
    </source>
</evidence>
<evidence type="ECO:0000313" key="3">
    <source>
        <dbReference type="EMBL" id="EGF98969.1"/>
    </source>
</evidence>
<dbReference type="Proteomes" id="UP000001072">
    <property type="component" value="Unassembled WGS sequence"/>
</dbReference>